<dbReference type="GO" id="GO:0004721">
    <property type="term" value="F:phosphoprotein phosphatase activity"/>
    <property type="evidence" value="ECO:0007669"/>
    <property type="project" value="UniProtKB-KW"/>
</dbReference>
<dbReference type="InterPro" id="IPR017441">
    <property type="entry name" value="Protein_kinase_ATP_BS"/>
</dbReference>
<reference evidence="11 13" key="1">
    <citation type="journal article" date="2017" name="Nature">
        <title>The sunflower genome provides insights into oil metabolism, flowering and Asterid evolution.</title>
        <authorList>
            <person name="Badouin H."/>
            <person name="Gouzy J."/>
            <person name="Grassa C.J."/>
            <person name="Murat F."/>
            <person name="Staton S.E."/>
            <person name="Cottret L."/>
            <person name="Lelandais-Briere C."/>
            <person name="Owens G.L."/>
            <person name="Carrere S."/>
            <person name="Mayjonade B."/>
            <person name="Legrand L."/>
            <person name="Gill N."/>
            <person name="Kane N.C."/>
            <person name="Bowers J.E."/>
            <person name="Hubner S."/>
            <person name="Bellec A."/>
            <person name="Berard A."/>
            <person name="Berges H."/>
            <person name="Blanchet N."/>
            <person name="Boniface M.C."/>
            <person name="Brunel D."/>
            <person name="Catrice O."/>
            <person name="Chaidir N."/>
            <person name="Claudel C."/>
            <person name="Donnadieu C."/>
            <person name="Faraut T."/>
            <person name="Fievet G."/>
            <person name="Helmstetter N."/>
            <person name="King M."/>
            <person name="Knapp S.J."/>
            <person name="Lai Z."/>
            <person name="Le Paslier M.C."/>
            <person name="Lippi Y."/>
            <person name="Lorenzon L."/>
            <person name="Mandel J.R."/>
            <person name="Marage G."/>
            <person name="Marchand G."/>
            <person name="Marquand E."/>
            <person name="Bret-Mestries E."/>
            <person name="Morien E."/>
            <person name="Nambeesan S."/>
            <person name="Nguyen T."/>
            <person name="Pegot-Espagnet P."/>
            <person name="Pouilly N."/>
            <person name="Raftis F."/>
            <person name="Sallet E."/>
            <person name="Schiex T."/>
            <person name="Thomas J."/>
            <person name="Vandecasteele C."/>
            <person name="Vares D."/>
            <person name="Vear F."/>
            <person name="Vautrin S."/>
            <person name="Crespi M."/>
            <person name="Mangin B."/>
            <person name="Burke J.M."/>
            <person name="Salse J."/>
            <person name="Munos S."/>
            <person name="Vincourt P."/>
            <person name="Rieseberg L.H."/>
            <person name="Langlade N.B."/>
        </authorList>
    </citation>
    <scope>NUCLEOTIDE SEQUENCE [LARGE SCALE GENOMIC DNA]</scope>
    <source>
        <strain evidence="13">cv. SF193</strain>
        <tissue evidence="11">Leaves</tissue>
    </source>
</reference>
<proteinExistence type="predicted"/>
<dbReference type="SMART" id="SM01326">
    <property type="entry name" value="PTEN_C2"/>
    <property type="match status" value="1"/>
</dbReference>
<evidence type="ECO:0000256" key="4">
    <source>
        <dbReference type="ARBA" id="ARBA00022777"/>
    </source>
</evidence>
<sequence length="739" mass="84444">MALFKRFFYRKPPDRLFEISERVYVFDCCFSTDVLEEDEYKVYMGGIVAELQDYYPDSSFMVFNFREGDRRTRISDILSQYDMTIMQYPRQYGGCPVLPLEMIHHFLRSSESWLSLADQQNVLLMHCEMGAWPVLAFMLAALLLFRKEYSGEQKTLEMVYKQAPRELRLLTPFNPQPSQLRYLQYISRRNLGSDWSPSDTPLTLDHIKLKSLPLFGEKGCRPVIRIYGQDSSSTTANKGSKLLFTSSKTEEQDRYYQSEECELVEIDIHHCVQGDVVLECAHLDHVSQERIFRVMFHTTFVRNGVLILNHDEVDIIWDARDLIPKNFRAEVCFSNVDELPSMITTHEEYFEVEELFSRKNLAGVISNQEEEDSAGKKLSRKESDELEVGLDGVANQSPQSPPPPPPPPPQSPPPHPPATYAAPFPQIMGPFLKEFEHLKIQLEDIKSATDNFGVNKLIGSGGFGRVYRGEVSHSNGKSMCAFKRLDPKYGQGEPEFLKEIMMLSDYKHANLISLLGYCDEGGEKILVYEYASNGSLDRHLSSNLLTWGQRIKICVDAARGLSFLHDDKGTKQRVLHRDIKSANILLDDNWNAKVSDMGLSRLGPANQRHTVVITRSIVGTPGYCDPQYLNSFTLSKESDVYSFGVVLFEVLCGKLCFNNSNGQVDVLVPMWKKAYKQKRLHEIVFQGLTRPMDSTSLETFSCIAFQCLHKSREERPKMADVVEKLETALEFEFRSEAAI</sequence>
<feature type="domain" description="C2 tensin-type" evidence="10">
    <location>
        <begin position="199"/>
        <end position="336"/>
    </location>
</feature>
<evidence type="ECO:0000313" key="13">
    <source>
        <dbReference type="Proteomes" id="UP000215914"/>
    </source>
</evidence>
<dbReference type="FunFam" id="3.30.200.20:FF:000039">
    <property type="entry name" value="receptor-like protein kinase FERONIA"/>
    <property type="match status" value="1"/>
</dbReference>
<evidence type="ECO:0000256" key="1">
    <source>
        <dbReference type="ARBA" id="ARBA00022527"/>
    </source>
</evidence>
<dbReference type="GO" id="GO:0004674">
    <property type="term" value="F:protein serine/threonine kinase activity"/>
    <property type="evidence" value="ECO:0007669"/>
    <property type="project" value="UniProtKB-KW"/>
</dbReference>
<feature type="domain" description="Protein kinase" evidence="9">
    <location>
        <begin position="452"/>
        <end position="729"/>
    </location>
</feature>
<reference evidence="11" key="3">
    <citation type="submission" date="2020-06" db="EMBL/GenBank/DDBJ databases">
        <title>Helianthus annuus Genome sequencing and assembly Release 2.</title>
        <authorList>
            <person name="Gouzy J."/>
            <person name="Langlade N."/>
            <person name="Munos S."/>
        </authorList>
    </citation>
    <scope>NUCLEOTIDE SEQUENCE</scope>
    <source>
        <tissue evidence="11">Leaves</tissue>
    </source>
</reference>
<dbReference type="Pfam" id="PF10409">
    <property type="entry name" value="PTEN_C2"/>
    <property type="match status" value="1"/>
</dbReference>
<dbReference type="InterPro" id="IPR001245">
    <property type="entry name" value="Ser-Thr/Tyr_kinase_cat_dom"/>
</dbReference>
<evidence type="ECO:0000259" key="9">
    <source>
        <dbReference type="PROSITE" id="PS50011"/>
    </source>
</evidence>
<dbReference type="EMBL" id="CM007905">
    <property type="protein sequence ID" value="OTF90724.1"/>
    <property type="molecule type" value="Genomic_DNA"/>
</dbReference>
<evidence type="ECO:0000313" key="11">
    <source>
        <dbReference type="EMBL" id="KAF5758439.1"/>
    </source>
</evidence>
<dbReference type="InterPro" id="IPR035892">
    <property type="entry name" value="C2_domain_sf"/>
</dbReference>
<dbReference type="Gene3D" id="3.90.190.10">
    <property type="entry name" value="Protein tyrosine phosphatase superfamily"/>
    <property type="match status" value="1"/>
</dbReference>
<dbReference type="SUPFAM" id="SSF49562">
    <property type="entry name" value="C2 domain (Calcium/lipid-binding domain, CaLB)"/>
    <property type="match status" value="1"/>
</dbReference>
<evidence type="ECO:0000256" key="6">
    <source>
        <dbReference type="ARBA" id="ARBA00022912"/>
    </source>
</evidence>
<keyword evidence="1" id="KW-0723">Serine/threonine-protein kinase</keyword>
<evidence type="ECO:0000256" key="7">
    <source>
        <dbReference type="PROSITE-ProRule" id="PRU10141"/>
    </source>
</evidence>
<dbReference type="Proteomes" id="UP000215914">
    <property type="component" value="Chromosome 16"/>
</dbReference>
<dbReference type="PROSITE" id="PS50011">
    <property type="entry name" value="PROTEIN_KINASE_DOM"/>
    <property type="match status" value="1"/>
</dbReference>
<dbReference type="Pfam" id="PF07714">
    <property type="entry name" value="PK_Tyr_Ser-Thr"/>
    <property type="match status" value="1"/>
</dbReference>
<evidence type="ECO:0000259" key="10">
    <source>
        <dbReference type="PROSITE" id="PS51182"/>
    </source>
</evidence>
<dbReference type="EMBL" id="MNCJ02000331">
    <property type="protein sequence ID" value="KAF5758439.1"/>
    <property type="molecule type" value="Genomic_DNA"/>
</dbReference>
<dbReference type="InterPro" id="IPR014020">
    <property type="entry name" value="Tensin_C2-dom"/>
</dbReference>
<evidence type="ECO:0000256" key="3">
    <source>
        <dbReference type="ARBA" id="ARBA00022741"/>
    </source>
</evidence>
<dbReference type="SMART" id="SM00220">
    <property type="entry name" value="S_TKc"/>
    <property type="match status" value="1"/>
</dbReference>
<keyword evidence="2 11" id="KW-0808">Transferase</keyword>
<dbReference type="PANTHER" id="PTHR45733">
    <property type="entry name" value="FORMIN-J"/>
    <property type="match status" value="1"/>
</dbReference>
<feature type="region of interest" description="Disordered" evidence="8">
    <location>
        <begin position="367"/>
        <end position="423"/>
    </location>
</feature>
<evidence type="ECO:0000313" key="12">
    <source>
        <dbReference type="EMBL" id="OTF90724.1"/>
    </source>
</evidence>
<dbReference type="InterPro" id="IPR029021">
    <property type="entry name" value="Prot-tyrosine_phosphatase-like"/>
</dbReference>
<accession>A0A251RWH3</accession>
<dbReference type="AlphaFoldDB" id="A0A251RWH3"/>
<dbReference type="STRING" id="4232.A0A251RWH3"/>
<reference evidence="12" key="2">
    <citation type="submission" date="2017-02" db="EMBL/GenBank/DDBJ databases">
        <title>Sunflower complete genome.</title>
        <authorList>
            <person name="Langlade N."/>
            <person name="Munos S."/>
        </authorList>
    </citation>
    <scope>NUCLEOTIDE SEQUENCE [LARGE SCALE GENOMIC DNA]</scope>
    <source>
        <tissue evidence="12">Leaves</tissue>
    </source>
</reference>
<dbReference type="PROSITE" id="PS00108">
    <property type="entry name" value="PROTEIN_KINASE_ST"/>
    <property type="match status" value="1"/>
</dbReference>
<dbReference type="InterPro" id="IPR051144">
    <property type="entry name" value="Formin_homology_domain"/>
</dbReference>
<feature type="compositionally biased region" description="Pro residues" evidence="8">
    <location>
        <begin position="399"/>
        <end position="417"/>
    </location>
</feature>
<dbReference type="OrthoDB" id="1668162at2759"/>
<evidence type="ECO:0000256" key="5">
    <source>
        <dbReference type="ARBA" id="ARBA00022840"/>
    </source>
</evidence>
<organism evidence="12 13">
    <name type="scientific">Helianthus annuus</name>
    <name type="common">Common sunflower</name>
    <dbReference type="NCBI Taxonomy" id="4232"/>
    <lineage>
        <taxon>Eukaryota</taxon>
        <taxon>Viridiplantae</taxon>
        <taxon>Streptophyta</taxon>
        <taxon>Embryophyta</taxon>
        <taxon>Tracheophyta</taxon>
        <taxon>Spermatophyta</taxon>
        <taxon>Magnoliopsida</taxon>
        <taxon>eudicotyledons</taxon>
        <taxon>Gunneridae</taxon>
        <taxon>Pentapetalae</taxon>
        <taxon>asterids</taxon>
        <taxon>campanulids</taxon>
        <taxon>Asterales</taxon>
        <taxon>Asteraceae</taxon>
        <taxon>Asteroideae</taxon>
        <taxon>Heliantheae alliance</taxon>
        <taxon>Heliantheae</taxon>
        <taxon>Helianthus</taxon>
    </lineage>
</organism>
<dbReference type="Gene3D" id="3.30.200.20">
    <property type="entry name" value="Phosphorylase Kinase, domain 1"/>
    <property type="match status" value="1"/>
</dbReference>
<dbReference type="InParanoid" id="A0A251RWH3"/>
<dbReference type="InterPro" id="IPR000719">
    <property type="entry name" value="Prot_kinase_dom"/>
</dbReference>
<dbReference type="Gramene" id="mRNA:HanXRQr2_Chr16g0729231">
    <property type="protein sequence ID" value="mRNA:HanXRQr2_Chr16g0729231"/>
    <property type="gene ID" value="HanXRQr2_Chr16g0729231"/>
</dbReference>
<keyword evidence="4" id="KW-0418">Kinase</keyword>
<feature type="binding site" evidence="7">
    <location>
        <position position="483"/>
    </location>
    <ligand>
        <name>ATP</name>
        <dbReference type="ChEBI" id="CHEBI:30616"/>
    </ligand>
</feature>
<keyword evidence="5 7" id="KW-0067">ATP-binding</keyword>
<name>A0A251RWH3_HELAN</name>
<dbReference type="GO" id="GO:0005524">
    <property type="term" value="F:ATP binding"/>
    <property type="evidence" value="ECO:0007669"/>
    <property type="project" value="UniProtKB-UniRule"/>
</dbReference>
<keyword evidence="3 7" id="KW-0547">Nucleotide-binding</keyword>
<dbReference type="PROSITE" id="PS51182">
    <property type="entry name" value="C2_TENSIN"/>
    <property type="match status" value="1"/>
</dbReference>
<dbReference type="SUPFAM" id="SSF56112">
    <property type="entry name" value="Protein kinase-like (PK-like)"/>
    <property type="match status" value="1"/>
</dbReference>
<keyword evidence="6" id="KW-0904">Protein phosphatase</keyword>
<dbReference type="InterPro" id="IPR008271">
    <property type="entry name" value="Ser/Thr_kinase_AS"/>
</dbReference>
<dbReference type="Gene3D" id="2.60.40.1110">
    <property type="match status" value="1"/>
</dbReference>
<keyword evidence="13" id="KW-1185">Reference proteome</keyword>
<dbReference type="PANTHER" id="PTHR45733:SF10">
    <property type="entry name" value="FORMIN-LIKE PROTEIN 15A-RELATED"/>
    <property type="match status" value="1"/>
</dbReference>
<dbReference type="InterPro" id="IPR011009">
    <property type="entry name" value="Kinase-like_dom_sf"/>
</dbReference>
<dbReference type="PROSITE" id="PS00107">
    <property type="entry name" value="PROTEIN_KINASE_ATP"/>
    <property type="match status" value="1"/>
</dbReference>
<evidence type="ECO:0000256" key="8">
    <source>
        <dbReference type="SAM" id="MobiDB-lite"/>
    </source>
</evidence>
<evidence type="ECO:0000256" key="2">
    <source>
        <dbReference type="ARBA" id="ARBA00022679"/>
    </source>
</evidence>
<gene>
    <name evidence="12" type="ORF">HannXRQ_Chr16g0502721</name>
    <name evidence="11" type="ORF">HanXRQr2_Chr16g0729231</name>
</gene>
<dbReference type="Gene3D" id="1.10.510.10">
    <property type="entry name" value="Transferase(Phosphotransferase) domain 1"/>
    <property type="match status" value="1"/>
</dbReference>
<protein>
    <submittedName>
        <fullName evidence="12">Putative tensin phosphatase, C2 domain-containing protein</fullName>
    </submittedName>
</protein>
<keyword evidence="6" id="KW-0378">Hydrolase</keyword>
<dbReference type="SUPFAM" id="SSF52799">
    <property type="entry name" value="(Phosphotyrosine protein) phosphatases II"/>
    <property type="match status" value="1"/>
</dbReference>